<sequence length="617" mass="71673">RRYLPKDHRWKNDKKSFDNTIEKRLPPKTCSGIEILNQVQDLEGQPLTKDPKKKRKISHEKRNDNWNKKSIFFELPYWKSLLLRHNLDVMHIEKNICDNIMGTIMNVKGKTKDTINTRLDLKEMNIRPELHPIQRGEKVEVPTACYTLLPEDKHKLCLFLKNLKVPDGFSSNISQSVNLKDHKISGLKSHDCHVLLQHILPLALRGMLSKEVCEPLIELSKFFCVLGSKELMIDDLTHIEAQIPIILCKLEKVFPPSFFDVMVHLPVHLAGEAQIGGPIHYRWMYPIERWLYFLKSLIGNRACPEGCIAEGYIANECMTLCSRYLHRIDTKFNRPERNDDGGFKKVNGGLSIFCQSGKILGAKNPFELEAKELEQAHIYILKNCDEVIPYLEYGKEFAQNHIDTAQHLSDAEWDREFIEWFKDRVAQLHKADNSQLMEDLLSLSRGPTKYSTHSNGYIVNGYRFHVEDHDQMLRTQNCGVVVVGESDKDSENVDYYGILTDVIELQFISDKRVILFRCNWFDVYDKVKGVKRDEYDFVSVNSSRFLKTNEPFVLANQASQVFYANDNSNKGWHVVRKTQPRDSYEMGKQMDDDDVVVDLESPSQKKQKRTDEVMYLL</sequence>
<evidence type="ECO:0000259" key="2">
    <source>
        <dbReference type="Pfam" id="PF13952"/>
    </source>
</evidence>
<dbReference type="PANTHER" id="PTHR48258:SF11">
    <property type="entry name" value="TDCA1-ORF2 PROTEIN"/>
    <property type="match status" value="1"/>
</dbReference>
<dbReference type="EMBL" id="CP133618">
    <property type="protein sequence ID" value="WMV37610.1"/>
    <property type="molecule type" value="Genomic_DNA"/>
</dbReference>
<evidence type="ECO:0008006" key="6">
    <source>
        <dbReference type="Google" id="ProtNLM"/>
    </source>
</evidence>
<evidence type="ECO:0000256" key="1">
    <source>
        <dbReference type="SAM" id="MobiDB-lite"/>
    </source>
</evidence>
<feature type="domain" description="DUF4218" evidence="3">
    <location>
        <begin position="226"/>
        <end position="338"/>
    </location>
</feature>
<accession>A0AAF0ZFB6</accession>
<reference evidence="4" key="1">
    <citation type="submission" date="2023-08" db="EMBL/GenBank/DDBJ databases">
        <title>A de novo genome assembly of Solanum verrucosum Schlechtendal, a Mexican diploid species geographically isolated from the other diploid A-genome species in potato relatives.</title>
        <authorList>
            <person name="Hosaka K."/>
        </authorList>
    </citation>
    <scope>NUCLEOTIDE SEQUENCE</scope>
    <source>
        <tissue evidence="4">Young leaves</tissue>
    </source>
</reference>
<proteinExistence type="predicted"/>
<feature type="non-terminal residue" evidence="4">
    <location>
        <position position="1"/>
    </location>
</feature>
<evidence type="ECO:0000313" key="5">
    <source>
        <dbReference type="Proteomes" id="UP001234989"/>
    </source>
</evidence>
<keyword evidence="5" id="KW-1185">Reference proteome</keyword>
<feature type="domain" description="DUF4216" evidence="2">
    <location>
        <begin position="503"/>
        <end position="575"/>
    </location>
</feature>
<feature type="region of interest" description="Disordered" evidence="1">
    <location>
        <begin position="42"/>
        <end position="61"/>
    </location>
</feature>
<evidence type="ECO:0000259" key="3">
    <source>
        <dbReference type="Pfam" id="PF13960"/>
    </source>
</evidence>
<dbReference type="Pfam" id="PF13952">
    <property type="entry name" value="DUF4216"/>
    <property type="match status" value="1"/>
</dbReference>
<protein>
    <recommendedName>
        <fullName evidence="6">DUF4216 domain-containing protein</fullName>
    </recommendedName>
</protein>
<dbReference type="Proteomes" id="UP001234989">
    <property type="component" value="Chromosome 7"/>
</dbReference>
<dbReference type="AlphaFoldDB" id="A0AAF0ZFB6"/>
<gene>
    <name evidence="4" type="ORF">MTR67_030995</name>
</gene>
<dbReference type="InterPro" id="IPR025312">
    <property type="entry name" value="DUF4216"/>
</dbReference>
<dbReference type="InterPro" id="IPR025452">
    <property type="entry name" value="DUF4218"/>
</dbReference>
<name>A0AAF0ZFB6_SOLVR</name>
<evidence type="ECO:0000313" key="4">
    <source>
        <dbReference type="EMBL" id="WMV37610.1"/>
    </source>
</evidence>
<dbReference type="PANTHER" id="PTHR48258">
    <property type="entry name" value="DUF4218 DOMAIN-CONTAINING PROTEIN-RELATED"/>
    <property type="match status" value="1"/>
</dbReference>
<organism evidence="4 5">
    <name type="scientific">Solanum verrucosum</name>
    <dbReference type="NCBI Taxonomy" id="315347"/>
    <lineage>
        <taxon>Eukaryota</taxon>
        <taxon>Viridiplantae</taxon>
        <taxon>Streptophyta</taxon>
        <taxon>Embryophyta</taxon>
        <taxon>Tracheophyta</taxon>
        <taxon>Spermatophyta</taxon>
        <taxon>Magnoliopsida</taxon>
        <taxon>eudicotyledons</taxon>
        <taxon>Gunneridae</taxon>
        <taxon>Pentapetalae</taxon>
        <taxon>asterids</taxon>
        <taxon>lamiids</taxon>
        <taxon>Solanales</taxon>
        <taxon>Solanaceae</taxon>
        <taxon>Solanoideae</taxon>
        <taxon>Solaneae</taxon>
        <taxon>Solanum</taxon>
    </lineage>
</organism>
<dbReference type="Pfam" id="PF13960">
    <property type="entry name" value="DUF4218"/>
    <property type="match status" value="1"/>
</dbReference>